<organism evidence="5 6">
    <name type="scientific">Rhodococcus coprophilus</name>
    <dbReference type="NCBI Taxonomy" id="38310"/>
    <lineage>
        <taxon>Bacteria</taxon>
        <taxon>Bacillati</taxon>
        <taxon>Actinomycetota</taxon>
        <taxon>Actinomycetes</taxon>
        <taxon>Mycobacteriales</taxon>
        <taxon>Nocardiaceae</taxon>
        <taxon>Rhodococcus</taxon>
    </lineage>
</organism>
<dbReference type="Proteomes" id="UP000249091">
    <property type="component" value="Chromosome 1"/>
</dbReference>
<dbReference type="PANTHER" id="PTHR38445">
    <property type="entry name" value="HTH-TYPE TRANSCRIPTIONAL REPRESSOR YTRA"/>
    <property type="match status" value="1"/>
</dbReference>
<dbReference type="GO" id="GO:0003700">
    <property type="term" value="F:DNA-binding transcription factor activity"/>
    <property type="evidence" value="ECO:0007669"/>
    <property type="project" value="InterPro"/>
</dbReference>
<proteinExistence type="predicted"/>
<evidence type="ECO:0000256" key="2">
    <source>
        <dbReference type="ARBA" id="ARBA00023125"/>
    </source>
</evidence>
<evidence type="ECO:0000259" key="4">
    <source>
        <dbReference type="PROSITE" id="PS50949"/>
    </source>
</evidence>
<dbReference type="CDD" id="cd07377">
    <property type="entry name" value="WHTH_GntR"/>
    <property type="match status" value="1"/>
</dbReference>
<dbReference type="GO" id="GO:0003677">
    <property type="term" value="F:DNA binding"/>
    <property type="evidence" value="ECO:0007669"/>
    <property type="project" value="UniProtKB-KW"/>
</dbReference>
<keyword evidence="6" id="KW-1185">Reference proteome</keyword>
<name>A0A2X4TSU5_9NOCA</name>
<dbReference type="Pfam" id="PF00392">
    <property type="entry name" value="GntR"/>
    <property type="match status" value="1"/>
</dbReference>
<reference evidence="5 6" key="1">
    <citation type="submission" date="2018-06" db="EMBL/GenBank/DDBJ databases">
        <authorList>
            <consortium name="Pathogen Informatics"/>
            <person name="Doyle S."/>
        </authorList>
    </citation>
    <scope>NUCLEOTIDE SEQUENCE [LARGE SCALE GENOMIC DNA]</scope>
    <source>
        <strain evidence="5 6">NCTC10994</strain>
    </source>
</reference>
<dbReference type="PROSITE" id="PS50949">
    <property type="entry name" value="HTH_GNTR"/>
    <property type="match status" value="1"/>
</dbReference>
<dbReference type="RefSeq" id="WP_072699734.1">
    <property type="nucleotide sequence ID" value="NZ_JAFBBL010000001.1"/>
</dbReference>
<dbReference type="STRING" id="1219011.GCA_001895045_01735"/>
<dbReference type="SUPFAM" id="SSF46785">
    <property type="entry name" value="Winged helix' DNA-binding domain"/>
    <property type="match status" value="1"/>
</dbReference>
<dbReference type="EMBL" id="LS483468">
    <property type="protein sequence ID" value="SQI30507.1"/>
    <property type="molecule type" value="Genomic_DNA"/>
</dbReference>
<dbReference type="AlphaFoldDB" id="A0A2X4TSU5"/>
<protein>
    <submittedName>
        <fullName evidence="5">GntR family transcriptional regulator</fullName>
    </submittedName>
</protein>
<sequence length="120" mass="12773">MLDIVIDHDSAVPPFEQLRRQIVELVRRGDLISGTKLPTVRGFAETLGIAPNTVAKTYRELEQSGVLETKGRGGTFVAANGDPTRIGAQRATSEYVATVRALGITDEEVLALVGAALRAG</sequence>
<keyword evidence="2" id="KW-0238">DNA-binding</keyword>
<dbReference type="Gene3D" id="1.10.10.10">
    <property type="entry name" value="Winged helix-like DNA-binding domain superfamily/Winged helix DNA-binding domain"/>
    <property type="match status" value="1"/>
</dbReference>
<dbReference type="InterPro" id="IPR000524">
    <property type="entry name" value="Tscrpt_reg_HTH_GntR"/>
</dbReference>
<evidence type="ECO:0000256" key="1">
    <source>
        <dbReference type="ARBA" id="ARBA00023015"/>
    </source>
</evidence>
<evidence type="ECO:0000313" key="6">
    <source>
        <dbReference type="Proteomes" id="UP000249091"/>
    </source>
</evidence>
<evidence type="ECO:0000313" key="5">
    <source>
        <dbReference type="EMBL" id="SQI30507.1"/>
    </source>
</evidence>
<keyword evidence="3" id="KW-0804">Transcription</keyword>
<dbReference type="SMART" id="SM00345">
    <property type="entry name" value="HTH_GNTR"/>
    <property type="match status" value="1"/>
</dbReference>
<evidence type="ECO:0000256" key="3">
    <source>
        <dbReference type="ARBA" id="ARBA00023163"/>
    </source>
</evidence>
<dbReference type="PANTHER" id="PTHR38445:SF9">
    <property type="entry name" value="HTH-TYPE TRANSCRIPTIONAL REPRESSOR YTRA"/>
    <property type="match status" value="1"/>
</dbReference>
<dbReference type="KEGG" id="rcr:NCTC10994_01664"/>
<gene>
    <name evidence="5" type="ORF">NCTC10994_01664</name>
</gene>
<dbReference type="InterPro" id="IPR036388">
    <property type="entry name" value="WH-like_DNA-bd_sf"/>
</dbReference>
<dbReference type="InterPro" id="IPR036390">
    <property type="entry name" value="WH_DNA-bd_sf"/>
</dbReference>
<keyword evidence="1" id="KW-0805">Transcription regulation</keyword>
<accession>A0A2X4TSU5</accession>
<feature type="domain" description="HTH gntR-type" evidence="4">
    <location>
        <begin position="12"/>
        <end position="80"/>
    </location>
</feature>